<sequence length="80" mass="9043">MKVRGRSRIRSCHLGKKIDFFMSAANELILAKRLLAQVVPSCQDPIVKERIVIFLKIDSQDPFEKVDDEEASVGDARDAQ</sequence>
<reference evidence="2" key="1">
    <citation type="submission" date="2020-05" db="EMBL/GenBank/DDBJ databases">
        <authorList>
            <person name="Chiriac C."/>
            <person name="Salcher M."/>
            <person name="Ghai R."/>
            <person name="Kavagutti S V."/>
        </authorList>
    </citation>
    <scope>NUCLEOTIDE SEQUENCE</scope>
</reference>
<accession>A0A6J7WZU5</accession>
<evidence type="ECO:0000313" key="2">
    <source>
        <dbReference type="EMBL" id="CAB5223725.1"/>
    </source>
</evidence>
<name>A0A6J7WZU5_9CAUD</name>
<proteinExistence type="predicted"/>
<gene>
    <name evidence="1" type="ORF">UFOVP705_76</name>
    <name evidence="2" type="ORF">UFOVP736_5</name>
</gene>
<evidence type="ECO:0000313" key="1">
    <source>
        <dbReference type="EMBL" id="CAB4159326.1"/>
    </source>
</evidence>
<dbReference type="EMBL" id="LR796685">
    <property type="protein sequence ID" value="CAB4159326.1"/>
    <property type="molecule type" value="Genomic_DNA"/>
</dbReference>
<protein>
    <submittedName>
        <fullName evidence="2">Uncharacterized protein</fullName>
    </submittedName>
</protein>
<dbReference type="EMBL" id="LR798327">
    <property type="protein sequence ID" value="CAB5223725.1"/>
    <property type="molecule type" value="Genomic_DNA"/>
</dbReference>
<organism evidence="2">
    <name type="scientific">uncultured Caudovirales phage</name>
    <dbReference type="NCBI Taxonomy" id="2100421"/>
    <lineage>
        <taxon>Viruses</taxon>
        <taxon>Duplodnaviria</taxon>
        <taxon>Heunggongvirae</taxon>
        <taxon>Uroviricota</taxon>
        <taxon>Caudoviricetes</taxon>
        <taxon>Peduoviridae</taxon>
        <taxon>Maltschvirus</taxon>
        <taxon>Maltschvirus maltsch</taxon>
    </lineage>
</organism>